<evidence type="ECO:0000256" key="2">
    <source>
        <dbReference type="ARBA" id="ARBA00007277"/>
    </source>
</evidence>
<keyword evidence="6 8" id="KW-0472">Membrane</keyword>
<evidence type="ECO:0000256" key="4">
    <source>
        <dbReference type="ARBA" id="ARBA00022801"/>
    </source>
</evidence>
<proteinExistence type="inferred from homology"/>
<dbReference type="PANTHER" id="PTHR23344">
    <property type="entry name" value="GLYCEROPHOSPHORYL DIESTER PHOSPHODIESTERASE"/>
    <property type="match status" value="1"/>
</dbReference>
<dbReference type="SUPFAM" id="SSF51695">
    <property type="entry name" value="PLC-like phosphodiesterases"/>
    <property type="match status" value="1"/>
</dbReference>
<comment type="caution">
    <text evidence="10">The sequence shown here is derived from an EMBL/GenBank/DDBJ whole genome shotgun (WGS) entry which is preliminary data.</text>
</comment>
<feature type="domain" description="GP-PDE" evidence="9">
    <location>
        <begin position="330"/>
        <end position="589"/>
    </location>
</feature>
<keyword evidence="4" id="KW-0378">Hydrolase</keyword>
<dbReference type="GO" id="GO:0008889">
    <property type="term" value="F:glycerophosphodiester phosphodiesterase activity"/>
    <property type="evidence" value="ECO:0007669"/>
    <property type="project" value="TreeGrafter"/>
</dbReference>
<keyword evidence="11" id="KW-1185">Reference proteome</keyword>
<dbReference type="Proteomes" id="UP000796761">
    <property type="component" value="Unassembled WGS sequence"/>
</dbReference>
<feature type="transmembrane region" description="Helical" evidence="8">
    <location>
        <begin position="228"/>
        <end position="248"/>
    </location>
</feature>
<sequence length="660" mass="75323">MEHKSDEEQLRELGMFNLRKRRLKGQLNTLYNHLKGGCSQGGASCVPVSCPCGRHHREEPASILLPPSSQTLRGEVPFRSPHLEAFVATDSAACAGAPQCPPCANCWDILWGIPWDIYWDIPWDIRWSIPWDIRWSIPWDIRWGIRWDIHWDIPWDIRWDIRWDIPCDIPWGIHGTYNYGNLGFWFLWSLVILIVAAVLFTYVSLLMVLAMCLLAEGQQLYLHWSHKIGTFLVLGFSISSLFALSILWRDHRKTVRLSFQVTAPYLHIGAIAIMVLLAWPVALHAIRADKKVTQVIIVGPYLAILLFLFLIPLGMYSPCIREMGTLGPKPALIGHRGAPMLAPENTEMSFLKTIEHGGDGLETDVAISYDGVPFLMHDDTLRRTTNIQEVYPNDTGKAASFFSWDALQKLNAGTWFLKNKPFVGMGSLSKADQNQAMNQSIYTLSSFLRLADSHNKLVIFDLYRPPEKHPYRNLWIRKILDVILKESKIKRHLVLWLHNGVRSFVQAVAPGFQHAMGKKAPIEDLLKHNIVKLNLVYTDMSSEDIRKYAEANITTNFYVVNEPWLFSLAWCSGAHSVTTNAVHLLKDISQPLFLMTPQQYNIMWILTDLTSAFLISLIFALHWWREKTFSCCAQDSNPVVESGSYNKFKTELSDMPAVLA</sequence>
<dbReference type="PANTHER" id="PTHR23344:SF13">
    <property type="entry name" value="GLYCEROPHOSPHODIESTER PHOSPHODIESTERASE DOMAIN-CONTAINING PROTEIN 4"/>
    <property type="match status" value="1"/>
</dbReference>
<dbReference type="Pfam" id="PF03009">
    <property type="entry name" value="GDPD"/>
    <property type="match status" value="1"/>
</dbReference>
<protein>
    <recommendedName>
        <fullName evidence="9">GP-PDE domain-containing protein</fullName>
    </recommendedName>
</protein>
<accession>A0A8K1GHK2</accession>
<dbReference type="AlphaFoldDB" id="A0A8K1GHK2"/>
<evidence type="ECO:0000256" key="6">
    <source>
        <dbReference type="ARBA" id="ARBA00023136"/>
    </source>
</evidence>
<dbReference type="GO" id="GO:0016020">
    <property type="term" value="C:membrane"/>
    <property type="evidence" value="ECO:0007669"/>
    <property type="project" value="UniProtKB-SubCell"/>
</dbReference>
<dbReference type="EMBL" id="SWJQ01000217">
    <property type="protein sequence ID" value="TRZ18597.1"/>
    <property type="molecule type" value="Genomic_DNA"/>
</dbReference>
<name>A0A8K1GHK2_9PASS</name>
<keyword evidence="7" id="KW-0325">Glycoprotein</keyword>
<feature type="transmembrane region" description="Helical" evidence="8">
    <location>
        <begin position="602"/>
        <end position="624"/>
    </location>
</feature>
<dbReference type="GO" id="GO:0006629">
    <property type="term" value="P:lipid metabolic process"/>
    <property type="evidence" value="ECO:0007669"/>
    <property type="project" value="InterPro"/>
</dbReference>
<feature type="transmembrane region" description="Helical" evidence="8">
    <location>
        <begin position="263"/>
        <end position="283"/>
    </location>
</feature>
<evidence type="ECO:0000313" key="11">
    <source>
        <dbReference type="Proteomes" id="UP000796761"/>
    </source>
</evidence>
<evidence type="ECO:0000256" key="5">
    <source>
        <dbReference type="ARBA" id="ARBA00022989"/>
    </source>
</evidence>
<reference evidence="10" key="1">
    <citation type="submission" date="2019-04" db="EMBL/GenBank/DDBJ databases">
        <title>Genome assembly of Zosterops borbonicus 15179.</title>
        <authorList>
            <person name="Leroy T."/>
            <person name="Anselmetti Y."/>
            <person name="Tilak M.-K."/>
            <person name="Nabholz B."/>
        </authorList>
    </citation>
    <scope>NUCLEOTIDE SEQUENCE</scope>
    <source>
        <strain evidence="10">HGM_15179</strain>
        <tissue evidence="10">Muscle</tissue>
    </source>
</reference>
<evidence type="ECO:0000256" key="8">
    <source>
        <dbReference type="SAM" id="Phobius"/>
    </source>
</evidence>
<dbReference type="InterPro" id="IPR017946">
    <property type="entry name" value="PLC-like_Pdiesterase_TIM-brl"/>
</dbReference>
<keyword evidence="3 8" id="KW-0812">Transmembrane</keyword>
<evidence type="ECO:0000259" key="9">
    <source>
        <dbReference type="PROSITE" id="PS51704"/>
    </source>
</evidence>
<dbReference type="InterPro" id="IPR030395">
    <property type="entry name" value="GP_PDE_dom"/>
</dbReference>
<dbReference type="OrthoDB" id="1058301at2759"/>
<feature type="transmembrane region" description="Helical" evidence="8">
    <location>
        <begin position="185"/>
        <end position="216"/>
    </location>
</feature>
<organism evidence="10 11">
    <name type="scientific">Zosterops borbonicus</name>
    <dbReference type="NCBI Taxonomy" id="364589"/>
    <lineage>
        <taxon>Eukaryota</taxon>
        <taxon>Metazoa</taxon>
        <taxon>Chordata</taxon>
        <taxon>Craniata</taxon>
        <taxon>Vertebrata</taxon>
        <taxon>Euteleostomi</taxon>
        <taxon>Archelosauria</taxon>
        <taxon>Archosauria</taxon>
        <taxon>Dinosauria</taxon>
        <taxon>Saurischia</taxon>
        <taxon>Theropoda</taxon>
        <taxon>Coelurosauria</taxon>
        <taxon>Aves</taxon>
        <taxon>Neognathae</taxon>
        <taxon>Neoaves</taxon>
        <taxon>Telluraves</taxon>
        <taxon>Australaves</taxon>
        <taxon>Passeriformes</taxon>
        <taxon>Sylvioidea</taxon>
        <taxon>Zosteropidae</taxon>
        <taxon>Zosterops</taxon>
    </lineage>
</organism>
<comment type="similarity">
    <text evidence="2">Belongs to the glycerophosphoryl diester phosphodiesterase family.</text>
</comment>
<keyword evidence="5 8" id="KW-1133">Transmembrane helix</keyword>
<feature type="transmembrane region" description="Helical" evidence="8">
    <location>
        <begin position="295"/>
        <end position="316"/>
    </location>
</feature>
<comment type="subcellular location">
    <subcellularLocation>
        <location evidence="1">Membrane</location>
        <topology evidence="1">Multi-pass membrane protein</topology>
    </subcellularLocation>
</comment>
<dbReference type="Gene3D" id="3.20.20.190">
    <property type="entry name" value="Phosphatidylinositol (PI) phosphodiesterase"/>
    <property type="match status" value="1"/>
</dbReference>
<evidence type="ECO:0000256" key="7">
    <source>
        <dbReference type="ARBA" id="ARBA00023180"/>
    </source>
</evidence>
<evidence type="ECO:0000313" key="10">
    <source>
        <dbReference type="EMBL" id="TRZ18597.1"/>
    </source>
</evidence>
<dbReference type="PROSITE" id="PS51704">
    <property type="entry name" value="GP_PDE"/>
    <property type="match status" value="1"/>
</dbReference>
<evidence type="ECO:0000256" key="1">
    <source>
        <dbReference type="ARBA" id="ARBA00004141"/>
    </source>
</evidence>
<gene>
    <name evidence="10" type="ORF">HGM15179_008509</name>
</gene>
<evidence type="ECO:0000256" key="3">
    <source>
        <dbReference type="ARBA" id="ARBA00022692"/>
    </source>
</evidence>